<dbReference type="InterPro" id="IPR008972">
    <property type="entry name" value="Cupredoxin"/>
</dbReference>
<comment type="subcellular location">
    <subcellularLocation>
        <location evidence="1">Membrane</location>
        <topology evidence="1">Multi-pass membrane protein</topology>
    </subcellularLocation>
    <subcellularLocation>
        <location evidence="11">Mitochondrion inner membrane</location>
        <topology evidence="11">Multi-pass membrane protein</topology>
    </subcellularLocation>
</comment>
<dbReference type="GO" id="GO:0005507">
    <property type="term" value="F:copper ion binding"/>
    <property type="evidence" value="ECO:0007669"/>
    <property type="project" value="InterPro"/>
</dbReference>
<evidence type="ECO:0000259" key="12">
    <source>
        <dbReference type="PROSITE" id="PS50857"/>
    </source>
</evidence>
<evidence type="ECO:0000256" key="11">
    <source>
        <dbReference type="RuleBase" id="RU000457"/>
    </source>
</evidence>
<evidence type="ECO:0000256" key="5">
    <source>
        <dbReference type="ARBA" id="ARBA00022692"/>
    </source>
</evidence>
<gene>
    <name evidence="13" type="ORF">BJ684DRAFT_22743</name>
</gene>
<keyword evidence="4 11" id="KW-0679">Respiratory chain</keyword>
<keyword evidence="7 11" id="KW-0249">Electron transport</keyword>
<evidence type="ECO:0000256" key="4">
    <source>
        <dbReference type="ARBA" id="ARBA00022660"/>
    </source>
</evidence>
<dbReference type="Pfam" id="PF02790">
    <property type="entry name" value="COX2_TM"/>
    <property type="match status" value="1"/>
</dbReference>
<dbReference type="PROSITE" id="PS50857">
    <property type="entry name" value="COX2_CUA"/>
    <property type="match status" value="1"/>
</dbReference>
<accession>A0A4P9Y3X3</accession>
<protein>
    <recommendedName>
        <fullName evidence="11">Cytochrome c oxidase subunit 2</fullName>
    </recommendedName>
</protein>
<sequence>MHFPLLGGITPILMAKDSLLSILYISNDAPEPWQIGFQDEASPIMEGIVELHDSILFYLIVILVLINYINDKNNIDENLNFDSYMTPTSDLEPGQLRLLEVDNRMVVPVDTHIRIITTGGDVIHSFAVPSLGLKIDALPGRLNQTSTYIQREELCGVWHGFMPIVVEAVQTEDYLSWLSEQIDNSPL</sequence>
<dbReference type="PANTHER" id="PTHR22888:SF9">
    <property type="entry name" value="CYTOCHROME C OXIDASE SUBUNIT 2"/>
    <property type="match status" value="1"/>
</dbReference>
<dbReference type="PRINTS" id="PR01166">
    <property type="entry name" value="CYCOXIDASEII"/>
</dbReference>
<comment type="cofactor">
    <cofactor evidence="11">
        <name>Cu cation</name>
        <dbReference type="ChEBI" id="CHEBI:23378"/>
    </cofactor>
    <text evidence="11">Binds a copper A center.</text>
</comment>
<dbReference type="GO" id="GO:0005743">
    <property type="term" value="C:mitochondrial inner membrane"/>
    <property type="evidence" value="ECO:0007669"/>
    <property type="project" value="UniProtKB-SubCell"/>
</dbReference>
<dbReference type="EMBL" id="KZ987977">
    <property type="protein sequence ID" value="RKP13627.1"/>
    <property type="molecule type" value="Genomic_DNA"/>
</dbReference>
<organism evidence="13 14">
    <name type="scientific">Piptocephalis cylindrospora</name>
    <dbReference type="NCBI Taxonomy" id="1907219"/>
    <lineage>
        <taxon>Eukaryota</taxon>
        <taxon>Fungi</taxon>
        <taxon>Fungi incertae sedis</taxon>
        <taxon>Zoopagomycota</taxon>
        <taxon>Zoopagomycotina</taxon>
        <taxon>Zoopagomycetes</taxon>
        <taxon>Zoopagales</taxon>
        <taxon>Piptocephalidaceae</taxon>
        <taxon>Piptocephalis</taxon>
    </lineage>
</organism>
<dbReference type="SUPFAM" id="SSF81464">
    <property type="entry name" value="Cytochrome c oxidase subunit II-like, transmembrane region"/>
    <property type="match status" value="1"/>
</dbReference>
<evidence type="ECO:0000256" key="9">
    <source>
        <dbReference type="ARBA" id="ARBA00023136"/>
    </source>
</evidence>
<dbReference type="InterPro" id="IPR036257">
    <property type="entry name" value="Cyt_c_oxidase_su2_TM_sf"/>
</dbReference>
<dbReference type="OrthoDB" id="539285at2759"/>
<keyword evidence="11" id="KW-0496">Mitochondrion</keyword>
<evidence type="ECO:0000256" key="8">
    <source>
        <dbReference type="ARBA" id="ARBA00022989"/>
    </source>
</evidence>
<reference evidence="14" key="1">
    <citation type="journal article" date="2018" name="Nat. Microbiol.">
        <title>Leveraging single-cell genomics to expand the fungal tree of life.</title>
        <authorList>
            <person name="Ahrendt S.R."/>
            <person name="Quandt C.A."/>
            <person name="Ciobanu D."/>
            <person name="Clum A."/>
            <person name="Salamov A."/>
            <person name="Andreopoulos B."/>
            <person name="Cheng J.F."/>
            <person name="Woyke T."/>
            <person name="Pelin A."/>
            <person name="Henrissat B."/>
            <person name="Reynolds N.K."/>
            <person name="Benny G.L."/>
            <person name="Smith M.E."/>
            <person name="James T.Y."/>
            <person name="Grigoriev I.V."/>
        </authorList>
    </citation>
    <scope>NUCLEOTIDE SEQUENCE [LARGE SCALE GENOMIC DNA]</scope>
</reference>
<keyword evidence="11" id="KW-0186">Copper</keyword>
<dbReference type="InterPro" id="IPR002429">
    <property type="entry name" value="CcO_II-like_C"/>
</dbReference>
<name>A0A4P9Y3X3_9FUNG</name>
<keyword evidence="3 11" id="KW-0813">Transport</keyword>
<keyword evidence="8" id="KW-1133">Transmembrane helix</keyword>
<evidence type="ECO:0000256" key="3">
    <source>
        <dbReference type="ARBA" id="ARBA00022448"/>
    </source>
</evidence>
<comment type="function">
    <text evidence="11">Component of the cytochrome c oxidase, the last enzyme in the mitochondrial electron transport chain which drives oxidative phosphorylation. The respiratory chain contains 3 multisubunit complexes succinate dehydrogenase (complex II, CII), ubiquinol-cytochrome c oxidoreductase (cytochrome b-c1 complex, complex III, CIII) and cytochrome c oxidase (complex IV, CIV), that cooperate to transfer electrons derived from NADH and succinate to molecular oxygen, creating an electrochemical gradient over the inner membrane that drives transmembrane transport and the ATP synthase. Cytochrome c oxidase is the component of the respiratory chain that catalyzes the reduction of oxygen to water. Electrons originating from reduced cytochrome c in the intermembrane space (IMS) are transferred via the dinuclear copper A center (CU(A)) of subunit 2 and heme A of subunit 1 to the active site in subunit 1, a binuclear center (BNC) formed by heme A3 and copper B (CU(B)). The BNC reduces molecular oxygen to 2 water molecules using 4 electrons from cytochrome c in the IMS and 4 protons from the mitochondrial matrix.</text>
</comment>
<dbReference type="InterPro" id="IPR045187">
    <property type="entry name" value="CcO_II"/>
</dbReference>
<evidence type="ECO:0000313" key="13">
    <source>
        <dbReference type="EMBL" id="RKP13627.1"/>
    </source>
</evidence>
<proteinExistence type="inferred from homology"/>
<evidence type="ECO:0000256" key="6">
    <source>
        <dbReference type="ARBA" id="ARBA00022967"/>
    </source>
</evidence>
<dbReference type="PANTHER" id="PTHR22888">
    <property type="entry name" value="CYTOCHROME C OXIDASE, SUBUNIT II"/>
    <property type="match status" value="1"/>
</dbReference>
<comment type="similarity">
    <text evidence="2 11">Belongs to the cytochrome c oxidase subunit 2 family.</text>
</comment>
<evidence type="ECO:0000256" key="2">
    <source>
        <dbReference type="ARBA" id="ARBA00007866"/>
    </source>
</evidence>
<comment type="catalytic activity">
    <reaction evidence="10">
        <text>4 Fe(II)-[cytochrome c] + O2 + 8 H(+)(in) = 4 Fe(III)-[cytochrome c] + 2 H2O + 4 H(+)(out)</text>
        <dbReference type="Rhea" id="RHEA:11436"/>
        <dbReference type="Rhea" id="RHEA-COMP:10350"/>
        <dbReference type="Rhea" id="RHEA-COMP:14399"/>
        <dbReference type="ChEBI" id="CHEBI:15377"/>
        <dbReference type="ChEBI" id="CHEBI:15378"/>
        <dbReference type="ChEBI" id="CHEBI:15379"/>
        <dbReference type="ChEBI" id="CHEBI:29033"/>
        <dbReference type="ChEBI" id="CHEBI:29034"/>
        <dbReference type="EC" id="7.1.1.9"/>
    </reaction>
    <physiologicalReaction direction="left-to-right" evidence="10">
        <dbReference type="Rhea" id="RHEA:11437"/>
    </physiologicalReaction>
</comment>
<dbReference type="Gene3D" id="1.10.287.90">
    <property type="match status" value="1"/>
</dbReference>
<keyword evidence="5 11" id="KW-0812">Transmembrane</keyword>
<evidence type="ECO:0000256" key="7">
    <source>
        <dbReference type="ARBA" id="ARBA00022982"/>
    </source>
</evidence>
<dbReference type="Gene3D" id="2.60.40.420">
    <property type="entry name" value="Cupredoxins - blue copper proteins"/>
    <property type="match status" value="1"/>
</dbReference>
<dbReference type="GO" id="GO:0004129">
    <property type="term" value="F:cytochrome-c oxidase activity"/>
    <property type="evidence" value="ECO:0007669"/>
    <property type="project" value="UniProtKB-EC"/>
</dbReference>
<keyword evidence="6" id="KW-1278">Translocase</keyword>
<evidence type="ECO:0000313" key="14">
    <source>
        <dbReference type="Proteomes" id="UP000267251"/>
    </source>
</evidence>
<dbReference type="Pfam" id="PF00116">
    <property type="entry name" value="COX2"/>
    <property type="match status" value="1"/>
</dbReference>
<dbReference type="InterPro" id="IPR011759">
    <property type="entry name" value="Cyt_c_oxidase_su2_TM_dom"/>
</dbReference>
<keyword evidence="11" id="KW-0479">Metal-binding</keyword>
<evidence type="ECO:0000256" key="1">
    <source>
        <dbReference type="ARBA" id="ARBA00004141"/>
    </source>
</evidence>
<dbReference type="Proteomes" id="UP000267251">
    <property type="component" value="Unassembled WGS sequence"/>
</dbReference>
<dbReference type="GO" id="GO:0042773">
    <property type="term" value="P:ATP synthesis coupled electron transport"/>
    <property type="evidence" value="ECO:0007669"/>
    <property type="project" value="TreeGrafter"/>
</dbReference>
<keyword evidence="14" id="KW-1185">Reference proteome</keyword>
<keyword evidence="9 11" id="KW-0472">Membrane</keyword>
<feature type="domain" description="Cytochrome oxidase subunit II copper A binding" evidence="12">
    <location>
        <begin position="19"/>
        <end position="180"/>
    </location>
</feature>
<dbReference type="AlphaFoldDB" id="A0A4P9Y3X3"/>
<evidence type="ECO:0000256" key="10">
    <source>
        <dbReference type="ARBA" id="ARBA00049512"/>
    </source>
</evidence>
<keyword evidence="11" id="KW-0999">Mitochondrion inner membrane</keyword>
<dbReference type="SUPFAM" id="SSF49503">
    <property type="entry name" value="Cupredoxins"/>
    <property type="match status" value="1"/>
</dbReference>